<gene>
    <name evidence="1" type="ORF">NEISICOT_00645</name>
</gene>
<dbReference type="EMBL" id="ACKO02000003">
    <property type="protein sequence ID" value="EET45427.1"/>
    <property type="molecule type" value="Genomic_DNA"/>
</dbReference>
<evidence type="ECO:0000313" key="2">
    <source>
        <dbReference type="Proteomes" id="UP000005365"/>
    </source>
</evidence>
<organism evidence="1 2">
    <name type="scientific">Neisseria sicca ATCC 29256</name>
    <dbReference type="NCBI Taxonomy" id="547045"/>
    <lineage>
        <taxon>Bacteria</taxon>
        <taxon>Pseudomonadati</taxon>
        <taxon>Pseudomonadota</taxon>
        <taxon>Betaproteobacteria</taxon>
        <taxon>Neisseriales</taxon>
        <taxon>Neisseriaceae</taxon>
        <taxon>Neisseria</taxon>
    </lineage>
</organism>
<evidence type="ECO:0000313" key="1">
    <source>
        <dbReference type="EMBL" id="EET45427.1"/>
    </source>
</evidence>
<dbReference type="Proteomes" id="UP000005365">
    <property type="component" value="Unassembled WGS sequence"/>
</dbReference>
<sequence>MKSKLGSSETRFFPSKFQSLFSLRFRQHFSEYLPENRNRLKLGIMAQ</sequence>
<name>C6M2A6_NEISI</name>
<proteinExistence type="predicted"/>
<comment type="caution">
    <text evidence="1">The sequence shown here is derived from an EMBL/GenBank/DDBJ whole genome shotgun (WGS) entry which is preliminary data.</text>
</comment>
<dbReference type="AlphaFoldDB" id="C6M2A6"/>
<reference evidence="1" key="1">
    <citation type="submission" date="2009-07" db="EMBL/GenBank/DDBJ databases">
        <authorList>
            <person name="Weinstock G."/>
            <person name="Sodergren E."/>
            <person name="Clifton S."/>
            <person name="Fulton L."/>
            <person name="Fulton B."/>
            <person name="Courtney L."/>
            <person name="Fronick C."/>
            <person name="Harrison M."/>
            <person name="Strong C."/>
            <person name="Farmer C."/>
            <person name="Delahaunty K."/>
            <person name="Markovic C."/>
            <person name="Hall O."/>
            <person name="Minx P."/>
            <person name="Tomlinson C."/>
            <person name="Mitreva M."/>
            <person name="Nelson J."/>
            <person name="Hou S."/>
            <person name="Wollam A."/>
            <person name="Pepin K.H."/>
            <person name="Johnson M."/>
            <person name="Bhonagiri V."/>
            <person name="Nash W.E."/>
            <person name="Warren W."/>
            <person name="Chinwalla A."/>
            <person name="Mardis E.R."/>
            <person name="Wilson R.K."/>
        </authorList>
    </citation>
    <scope>NUCLEOTIDE SEQUENCE [LARGE SCALE GENOMIC DNA]</scope>
    <source>
        <strain evidence="1">ATCC 29256</strain>
    </source>
</reference>
<accession>C6M2A6</accession>
<protein>
    <submittedName>
        <fullName evidence="1">Uncharacterized protein</fullName>
    </submittedName>
</protein>
<keyword evidence="2" id="KW-1185">Reference proteome</keyword>